<name>A0A2I8VMT9_9EURY</name>
<dbReference type="PANTHER" id="PTHR43459:SF1">
    <property type="entry name" value="EG:BACN32G11.4 PROTEIN"/>
    <property type="match status" value="1"/>
</dbReference>
<dbReference type="Pfam" id="PF00378">
    <property type="entry name" value="ECH_1"/>
    <property type="match status" value="1"/>
</dbReference>
<protein>
    <submittedName>
        <fullName evidence="2">Enoyl-CoA hydratase</fullName>
    </submittedName>
</protein>
<dbReference type="EMBL" id="CP026309">
    <property type="protein sequence ID" value="AUV83250.1"/>
    <property type="molecule type" value="Genomic_DNA"/>
</dbReference>
<organism evidence="2 3">
    <name type="scientific">Salinigranum rubrum</name>
    <dbReference type="NCBI Taxonomy" id="755307"/>
    <lineage>
        <taxon>Archaea</taxon>
        <taxon>Methanobacteriati</taxon>
        <taxon>Methanobacteriota</taxon>
        <taxon>Stenosarchaea group</taxon>
        <taxon>Halobacteria</taxon>
        <taxon>Halobacteriales</taxon>
        <taxon>Haloferacaceae</taxon>
        <taxon>Salinigranum</taxon>
    </lineage>
</organism>
<keyword evidence="3" id="KW-1185">Reference proteome</keyword>
<dbReference type="Proteomes" id="UP000236584">
    <property type="component" value="Chromosome"/>
</dbReference>
<dbReference type="InterPro" id="IPR014748">
    <property type="entry name" value="Enoyl-CoA_hydra_C"/>
</dbReference>
<reference evidence="2 3" key="1">
    <citation type="submission" date="2018-01" db="EMBL/GenBank/DDBJ databases">
        <title>Complete genome sequence of Salinigranum rubrum GX10T, an extremely halophilic archaeon isolated from a marine solar saltern.</title>
        <authorList>
            <person name="Han S."/>
        </authorList>
    </citation>
    <scope>NUCLEOTIDE SEQUENCE [LARGE SCALE GENOMIC DNA]</scope>
    <source>
        <strain evidence="2 3">GX10</strain>
    </source>
</reference>
<evidence type="ECO:0000256" key="1">
    <source>
        <dbReference type="RuleBase" id="RU003707"/>
    </source>
</evidence>
<dbReference type="SUPFAM" id="SSF52096">
    <property type="entry name" value="ClpP/crotonase"/>
    <property type="match status" value="1"/>
</dbReference>
<evidence type="ECO:0000313" key="3">
    <source>
        <dbReference type="Proteomes" id="UP000236584"/>
    </source>
</evidence>
<dbReference type="GO" id="GO:0003824">
    <property type="term" value="F:catalytic activity"/>
    <property type="evidence" value="ECO:0007669"/>
    <property type="project" value="InterPro"/>
</dbReference>
<gene>
    <name evidence="2" type="ORF">C2R22_17705</name>
</gene>
<dbReference type="InterPro" id="IPR018376">
    <property type="entry name" value="Enoyl-CoA_hyd/isom_CS"/>
</dbReference>
<dbReference type="KEGG" id="srub:C2R22_17705"/>
<dbReference type="InterPro" id="IPR029045">
    <property type="entry name" value="ClpP/crotonase-like_dom_sf"/>
</dbReference>
<sequence length="268" mass="28829">MTTRTDRLHDRVRVEYRTDRVAWVVLEPGDESMNSFTAPVVDAMREGVAVAAERARVVVLRGEGGFAVGADLRHLREQPPESRSEVVDDIVSASNELVTAIRAVPALVVAAVTGVAAGGGFGFALACDLVVAHEEATFDAAYARIGLTPDNATPFFLARLLGPYRAREVLFSPDPLSAEEARDFGLVSAVYDGSPAAFDDQVAGFVERFTRHPPSLVGETKALVDSALETSLDEHLALEREAVVAASGTDRFAEGIDAFFDRRDPDWA</sequence>
<comment type="similarity">
    <text evidence="1">Belongs to the enoyl-CoA hydratase/isomerase family.</text>
</comment>
<dbReference type="CDD" id="cd06558">
    <property type="entry name" value="crotonase-like"/>
    <property type="match status" value="1"/>
</dbReference>
<dbReference type="OrthoDB" id="27846at2157"/>
<evidence type="ECO:0000313" key="2">
    <source>
        <dbReference type="EMBL" id="AUV83250.1"/>
    </source>
</evidence>
<dbReference type="InterPro" id="IPR001753">
    <property type="entry name" value="Enoyl-CoA_hydra/iso"/>
</dbReference>
<dbReference type="AlphaFoldDB" id="A0A2I8VMT9"/>
<dbReference type="RefSeq" id="WP_103426939.1">
    <property type="nucleotide sequence ID" value="NZ_CP026309.1"/>
</dbReference>
<dbReference type="PROSITE" id="PS00166">
    <property type="entry name" value="ENOYL_COA_HYDRATASE"/>
    <property type="match status" value="1"/>
</dbReference>
<dbReference type="Gene3D" id="1.10.12.10">
    <property type="entry name" value="Lyase 2-enoyl-coa Hydratase, Chain A, domain 2"/>
    <property type="match status" value="1"/>
</dbReference>
<dbReference type="Gene3D" id="3.90.226.10">
    <property type="entry name" value="2-enoyl-CoA Hydratase, Chain A, domain 1"/>
    <property type="match status" value="1"/>
</dbReference>
<dbReference type="GeneID" id="35593967"/>
<dbReference type="PANTHER" id="PTHR43459">
    <property type="entry name" value="ENOYL-COA HYDRATASE"/>
    <property type="match status" value="1"/>
</dbReference>
<proteinExistence type="inferred from homology"/>
<accession>A0A2I8VMT9</accession>